<keyword evidence="3" id="KW-1185">Reference proteome</keyword>
<proteinExistence type="predicted"/>
<gene>
    <name evidence="2" type="ORF">PHYPO_G00220120</name>
</gene>
<protein>
    <submittedName>
        <fullName evidence="2">Uncharacterized protein</fullName>
    </submittedName>
</protein>
<feature type="region of interest" description="Disordered" evidence="1">
    <location>
        <begin position="35"/>
        <end position="81"/>
    </location>
</feature>
<reference evidence="2 3" key="1">
    <citation type="submission" date="2019-06" db="EMBL/GenBank/DDBJ databases">
        <title>A chromosome-scale genome assembly of the striped catfish, Pangasianodon hypophthalmus.</title>
        <authorList>
            <person name="Wen M."/>
            <person name="Zahm M."/>
            <person name="Roques C."/>
            <person name="Cabau C."/>
            <person name="Klopp C."/>
            <person name="Donnadieu C."/>
            <person name="Jouanno E."/>
            <person name="Avarre J.-C."/>
            <person name="Campet M."/>
            <person name="Ha T.T.T."/>
            <person name="Dugue R."/>
            <person name="Lampietro C."/>
            <person name="Louis A."/>
            <person name="Herpin A."/>
            <person name="Echchiki A."/>
            <person name="Berthelot C."/>
            <person name="Parey E."/>
            <person name="Roest-Crollius H."/>
            <person name="Braasch I."/>
            <person name="Postlethwait J."/>
            <person name="Bobe J."/>
            <person name="Montfort J."/>
            <person name="Bouchez O."/>
            <person name="Begum T."/>
            <person name="Schartl M."/>
            <person name="Guiguen Y."/>
        </authorList>
    </citation>
    <scope>NUCLEOTIDE SEQUENCE [LARGE SCALE GENOMIC DNA]</scope>
    <source>
        <strain evidence="2 3">Indonesia</strain>
        <tissue evidence="2">Blood</tissue>
    </source>
</reference>
<comment type="caution">
    <text evidence="2">The sequence shown here is derived from an EMBL/GenBank/DDBJ whole genome shotgun (WGS) entry which is preliminary data.</text>
</comment>
<name>A0A5N5NWV1_PANHP</name>
<dbReference type="AlphaFoldDB" id="A0A5N5NWV1"/>
<sequence length="81" mass="8971">MLDIKMGHTTEEECKGTPNLSVHTSRWRVRATELVKKRKTCQQQTLPIGGPGSSNRTPATQPLVESPPVSKLIGKFQKNES</sequence>
<evidence type="ECO:0000313" key="3">
    <source>
        <dbReference type="Proteomes" id="UP000327468"/>
    </source>
</evidence>
<dbReference type="EMBL" id="VFJC01000008">
    <property type="protein sequence ID" value="KAB5571021.1"/>
    <property type="molecule type" value="Genomic_DNA"/>
</dbReference>
<accession>A0A5N5NWV1</accession>
<organism evidence="2 3">
    <name type="scientific">Pangasianodon hypophthalmus</name>
    <name type="common">Striped catfish</name>
    <name type="synonym">Helicophagus hypophthalmus</name>
    <dbReference type="NCBI Taxonomy" id="310915"/>
    <lineage>
        <taxon>Eukaryota</taxon>
        <taxon>Metazoa</taxon>
        <taxon>Chordata</taxon>
        <taxon>Craniata</taxon>
        <taxon>Vertebrata</taxon>
        <taxon>Euteleostomi</taxon>
        <taxon>Actinopterygii</taxon>
        <taxon>Neopterygii</taxon>
        <taxon>Teleostei</taxon>
        <taxon>Ostariophysi</taxon>
        <taxon>Siluriformes</taxon>
        <taxon>Pangasiidae</taxon>
        <taxon>Pangasianodon</taxon>
    </lineage>
</organism>
<evidence type="ECO:0000313" key="2">
    <source>
        <dbReference type="EMBL" id="KAB5571021.1"/>
    </source>
</evidence>
<dbReference type="Proteomes" id="UP000327468">
    <property type="component" value="Chromosome 7"/>
</dbReference>
<evidence type="ECO:0000256" key="1">
    <source>
        <dbReference type="SAM" id="MobiDB-lite"/>
    </source>
</evidence>